<comment type="caution">
    <text evidence="7">The sequence shown here is derived from an EMBL/GenBank/DDBJ whole genome shotgun (WGS) entry which is preliminary data.</text>
</comment>
<comment type="similarity">
    <text evidence="1">In the C-terminal section; belongs to the class-I pyridoxal-phosphate-dependent aminotransferase family.</text>
</comment>
<gene>
    <name evidence="7" type="ORF">G352_21956</name>
</gene>
<dbReference type="InterPro" id="IPR036390">
    <property type="entry name" value="WH_DNA-bd_sf"/>
</dbReference>
<dbReference type="PRINTS" id="PR00035">
    <property type="entry name" value="HTHGNTR"/>
</dbReference>
<dbReference type="CDD" id="cd00609">
    <property type="entry name" value="AAT_like"/>
    <property type="match status" value="1"/>
</dbReference>
<proteinExistence type="inferred from homology"/>
<dbReference type="InterPro" id="IPR036388">
    <property type="entry name" value="WH-like_DNA-bd_sf"/>
</dbReference>
<evidence type="ECO:0000259" key="6">
    <source>
        <dbReference type="PROSITE" id="PS50949"/>
    </source>
</evidence>
<keyword evidence="3" id="KW-0805">Transcription regulation</keyword>
<dbReference type="Pfam" id="PF00392">
    <property type="entry name" value="GntR"/>
    <property type="match status" value="1"/>
</dbReference>
<keyword evidence="7" id="KW-0808">Transferase</keyword>
<accession>M2Y5X1</accession>
<dbReference type="Gene3D" id="1.10.10.10">
    <property type="entry name" value="Winged helix-like DNA-binding domain superfamily/Winged helix DNA-binding domain"/>
    <property type="match status" value="1"/>
</dbReference>
<evidence type="ECO:0000256" key="4">
    <source>
        <dbReference type="ARBA" id="ARBA00023125"/>
    </source>
</evidence>
<feature type="domain" description="HTH gntR-type" evidence="6">
    <location>
        <begin position="31"/>
        <end position="99"/>
    </location>
</feature>
<dbReference type="PANTHER" id="PTHR46577">
    <property type="entry name" value="HTH-TYPE TRANSCRIPTIONAL REGULATORY PROTEIN GABR"/>
    <property type="match status" value="1"/>
</dbReference>
<dbReference type="GO" id="GO:0003677">
    <property type="term" value="F:DNA binding"/>
    <property type="evidence" value="ECO:0007669"/>
    <property type="project" value="UniProtKB-KW"/>
</dbReference>
<name>M2Y5X1_9NOCA</name>
<keyword evidence="4" id="KW-0238">DNA-binding</keyword>
<evidence type="ECO:0000313" key="7">
    <source>
        <dbReference type="EMBL" id="EME57005.1"/>
    </source>
</evidence>
<evidence type="ECO:0000256" key="1">
    <source>
        <dbReference type="ARBA" id="ARBA00005384"/>
    </source>
</evidence>
<dbReference type="InterPro" id="IPR004839">
    <property type="entry name" value="Aminotransferase_I/II_large"/>
</dbReference>
<dbReference type="InterPro" id="IPR015422">
    <property type="entry name" value="PyrdxlP-dep_Trfase_small"/>
</dbReference>
<dbReference type="Proteomes" id="UP000011731">
    <property type="component" value="Unassembled WGS sequence"/>
</dbReference>
<keyword evidence="7" id="KW-0032">Aminotransferase</keyword>
<dbReference type="RefSeq" id="WP_003938454.1">
    <property type="nucleotide sequence ID" value="NZ_AOEX01000079.1"/>
</dbReference>
<dbReference type="EMBL" id="AOEX01000079">
    <property type="protein sequence ID" value="EME57005.1"/>
    <property type="molecule type" value="Genomic_DNA"/>
</dbReference>
<dbReference type="AlphaFoldDB" id="M2Y5X1"/>
<dbReference type="PATRIC" id="fig|1278076.4.peg.4504"/>
<dbReference type="PROSITE" id="PS50949">
    <property type="entry name" value="HTH_GNTR"/>
    <property type="match status" value="1"/>
</dbReference>
<dbReference type="Pfam" id="PF00155">
    <property type="entry name" value="Aminotran_1_2"/>
    <property type="match status" value="1"/>
</dbReference>
<reference evidence="7 8" key="1">
    <citation type="journal article" date="2013" name="Genome Announc.">
        <title>Draft Genome Sequence of Rhodococcus ruber Strain BKS 20-38.</title>
        <authorList>
            <person name="Bala M."/>
            <person name="Kumar S."/>
            <person name="Raghava G.P."/>
            <person name="Mayilraj S."/>
        </authorList>
    </citation>
    <scope>NUCLEOTIDE SEQUENCE [LARGE SCALE GENOMIC DNA]</scope>
    <source>
        <strain evidence="7 8">BKS 20-38</strain>
    </source>
</reference>
<dbReference type="InterPro" id="IPR015421">
    <property type="entry name" value="PyrdxlP-dep_Trfase_major"/>
</dbReference>
<organism evidence="7 8">
    <name type="scientific">Rhodococcus ruber BKS 20-38</name>
    <dbReference type="NCBI Taxonomy" id="1278076"/>
    <lineage>
        <taxon>Bacteria</taxon>
        <taxon>Bacillati</taxon>
        <taxon>Actinomycetota</taxon>
        <taxon>Actinomycetes</taxon>
        <taxon>Mycobacteriales</taxon>
        <taxon>Nocardiaceae</taxon>
        <taxon>Rhodococcus</taxon>
    </lineage>
</organism>
<dbReference type="CDD" id="cd07377">
    <property type="entry name" value="WHTH_GntR"/>
    <property type="match status" value="1"/>
</dbReference>
<sequence length="483" mass="52314">MVGVRVIGAATLVRELGTCSVEIRARTPGRGATYSKLSEGIRSLVHDGRICLGSALPSERDLAGALSVSRSTVTSAYADLRRNGYLISRQGARSVVALPTGRAEAGSVIFRQVTDAAQNASLDLAHLLPDTPVDSIMQAYSTALTRLPALLNSHGMDRAGLPELRSLVARRYTERGLDTTPEQIMITAGAQHALTLVLSCLSSPGDRILVEHPTHPTALMAMTQSSLQVVPIALDPDDTTFGGWNLPAIHDAVRQSGARLAHITPDFNQPTGMCLTREGREQYARIAAESGTTLIVDEVPSELWLEAPPPPPMAVFAEQNGCPSICLGSMSKTFWTGLRIGWIRADPAVVSRLIGYRTGFDLGTSLPDQLAAAELLSAPDTLERRRESLRERRTILLDAVARALPEWQVYPNRGGMTLWAEMPRPVSTRLCTAAFERGVLLVAGPQFGVHAAFERHLRLPYTRSPEEIRSALDIVADAYHSLR</sequence>
<dbReference type="SUPFAM" id="SSF53383">
    <property type="entry name" value="PLP-dependent transferases"/>
    <property type="match status" value="1"/>
</dbReference>
<dbReference type="GO" id="GO:0008483">
    <property type="term" value="F:transaminase activity"/>
    <property type="evidence" value="ECO:0007669"/>
    <property type="project" value="UniProtKB-KW"/>
</dbReference>
<dbReference type="InterPro" id="IPR000524">
    <property type="entry name" value="Tscrpt_reg_HTH_GntR"/>
</dbReference>
<protein>
    <submittedName>
        <fullName evidence="7">Transcriptional regulator/ aminotransferase</fullName>
    </submittedName>
</protein>
<dbReference type="InterPro" id="IPR051446">
    <property type="entry name" value="HTH_trans_reg/aminotransferase"/>
</dbReference>
<dbReference type="InterPro" id="IPR015424">
    <property type="entry name" value="PyrdxlP-dep_Trfase"/>
</dbReference>
<keyword evidence="8" id="KW-1185">Reference proteome</keyword>
<evidence type="ECO:0000256" key="2">
    <source>
        <dbReference type="ARBA" id="ARBA00022898"/>
    </source>
</evidence>
<dbReference type="GO" id="GO:0030170">
    <property type="term" value="F:pyridoxal phosphate binding"/>
    <property type="evidence" value="ECO:0007669"/>
    <property type="project" value="InterPro"/>
</dbReference>
<evidence type="ECO:0000256" key="5">
    <source>
        <dbReference type="ARBA" id="ARBA00023163"/>
    </source>
</evidence>
<dbReference type="GO" id="GO:0003700">
    <property type="term" value="F:DNA-binding transcription factor activity"/>
    <property type="evidence" value="ECO:0007669"/>
    <property type="project" value="InterPro"/>
</dbReference>
<dbReference type="Gene3D" id="3.90.1150.10">
    <property type="entry name" value="Aspartate Aminotransferase, domain 1"/>
    <property type="match status" value="1"/>
</dbReference>
<dbReference type="SMART" id="SM00345">
    <property type="entry name" value="HTH_GNTR"/>
    <property type="match status" value="1"/>
</dbReference>
<keyword evidence="2" id="KW-0663">Pyridoxal phosphate</keyword>
<dbReference type="PANTHER" id="PTHR46577:SF1">
    <property type="entry name" value="HTH-TYPE TRANSCRIPTIONAL REGULATORY PROTEIN GABR"/>
    <property type="match status" value="1"/>
</dbReference>
<evidence type="ECO:0000313" key="8">
    <source>
        <dbReference type="Proteomes" id="UP000011731"/>
    </source>
</evidence>
<evidence type="ECO:0000256" key="3">
    <source>
        <dbReference type="ARBA" id="ARBA00023015"/>
    </source>
</evidence>
<keyword evidence="5" id="KW-0804">Transcription</keyword>
<dbReference type="SUPFAM" id="SSF46785">
    <property type="entry name" value="Winged helix' DNA-binding domain"/>
    <property type="match status" value="1"/>
</dbReference>
<dbReference type="Gene3D" id="3.40.640.10">
    <property type="entry name" value="Type I PLP-dependent aspartate aminotransferase-like (Major domain)"/>
    <property type="match status" value="1"/>
</dbReference>